<feature type="region of interest" description="Disordered" evidence="1">
    <location>
        <begin position="1"/>
        <end position="27"/>
    </location>
</feature>
<keyword evidence="4" id="KW-1185">Reference proteome</keyword>
<evidence type="ECO:0000313" key="2">
    <source>
        <dbReference type="EMBL" id="CAE0703219.1"/>
    </source>
</evidence>
<organism evidence="2">
    <name type="scientific">Pelagomonas calceolata</name>
    <dbReference type="NCBI Taxonomy" id="35677"/>
    <lineage>
        <taxon>Eukaryota</taxon>
        <taxon>Sar</taxon>
        <taxon>Stramenopiles</taxon>
        <taxon>Ochrophyta</taxon>
        <taxon>Pelagophyceae</taxon>
        <taxon>Pelagomonadales</taxon>
        <taxon>Pelagomonadaceae</taxon>
        <taxon>Pelagomonas</taxon>
    </lineage>
</organism>
<reference evidence="2" key="1">
    <citation type="submission" date="2021-01" db="EMBL/GenBank/DDBJ databases">
        <authorList>
            <person name="Corre E."/>
            <person name="Pelletier E."/>
            <person name="Niang G."/>
            <person name="Scheremetjew M."/>
            <person name="Finn R."/>
            <person name="Kale V."/>
            <person name="Holt S."/>
            <person name="Cochrane G."/>
            <person name="Meng A."/>
            <person name="Brown T."/>
            <person name="Cohen L."/>
        </authorList>
    </citation>
    <scope>NUCLEOTIDE SEQUENCE</scope>
    <source>
        <strain evidence="2">CCMP1756</strain>
    </source>
</reference>
<dbReference type="AlphaFoldDB" id="A0A7S4EC61"/>
<feature type="region of interest" description="Disordered" evidence="1">
    <location>
        <begin position="273"/>
        <end position="293"/>
    </location>
</feature>
<evidence type="ECO:0000313" key="4">
    <source>
        <dbReference type="Proteomes" id="UP000789595"/>
    </source>
</evidence>
<evidence type="ECO:0000313" key="3">
    <source>
        <dbReference type="EMBL" id="CAH0365891.1"/>
    </source>
</evidence>
<proteinExistence type="predicted"/>
<name>A0A7S4EC61_9STRA</name>
<dbReference type="EMBL" id="HBIW01021653">
    <property type="protein sequence ID" value="CAE0703219.1"/>
    <property type="molecule type" value="Transcribed_RNA"/>
</dbReference>
<evidence type="ECO:0000256" key="1">
    <source>
        <dbReference type="SAM" id="MobiDB-lite"/>
    </source>
</evidence>
<dbReference type="Proteomes" id="UP000789595">
    <property type="component" value="Unassembled WGS sequence"/>
</dbReference>
<reference evidence="3" key="2">
    <citation type="submission" date="2021-11" db="EMBL/GenBank/DDBJ databases">
        <authorList>
            <consortium name="Genoscope - CEA"/>
            <person name="William W."/>
        </authorList>
    </citation>
    <scope>NUCLEOTIDE SEQUENCE</scope>
</reference>
<protein>
    <submittedName>
        <fullName evidence="2">Uncharacterized protein</fullName>
    </submittedName>
</protein>
<gene>
    <name evidence="2" type="ORF">PCAL00307_LOCUS18666</name>
    <name evidence="3" type="ORF">PECAL_1P23530</name>
</gene>
<dbReference type="EMBL" id="CAKKNE010000001">
    <property type="protein sequence ID" value="CAH0365891.1"/>
    <property type="molecule type" value="Genomic_DNA"/>
</dbReference>
<sequence length="479" mass="51907">MVAVRLDDGNGLGVMSWGQRPGNGPPARTAVWEDTSNLTPGSPQPREGSLFTNPEDVNQSTQMAPNAPRAVTIYPFGAAVPLNGRQKVDRWHNSLPLPLVKREPPAWAAASNSLSSFRRPASWDEALAVGPARPSIQTFPAPLVPPQYKLEEERLQREAEWDRRRVAGARLGNTRAAVDHAPPALIGLRQETVPAFASTLPRDPSRSEMGGEVVPAPGQLPESGLFIVKKPAHTRPTTCYLVGGGTGRVDRGVLTATSYPMEDVEASRRCAERRAYEERRKGPSGRQRTTYAPNSAVPRTAYAAPAAPALGGKEHLRANAAAAPAAIPSLRQFPEGGRVHPPPIEKGHLEYVQPTLVEALRGGASPKPPWVEMREARSTTCADKTFETHVGPFRQPASIHSPFPVRGRRPQLRAAAWPATAGALELRRTLRQSHALARDCMYVNADKMNGFGASDTSYGQVFEIAAPDLRRGGFRGPRR</sequence>
<accession>A0A7S4EC61</accession>